<organism evidence="2 3">
    <name type="scientific">Paraburkholderia bannensis</name>
    <dbReference type="NCBI Taxonomy" id="765414"/>
    <lineage>
        <taxon>Bacteria</taxon>
        <taxon>Pseudomonadati</taxon>
        <taxon>Pseudomonadota</taxon>
        <taxon>Betaproteobacteria</taxon>
        <taxon>Burkholderiales</taxon>
        <taxon>Burkholderiaceae</taxon>
        <taxon>Paraburkholderia</taxon>
    </lineage>
</organism>
<comment type="caution">
    <text evidence="2">The sequence shown here is derived from an EMBL/GenBank/DDBJ whole genome shotgun (WGS) entry which is preliminary data.</text>
</comment>
<evidence type="ECO:0000313" key="2">
    <source>
        <dbReference type="EMBL" id="MBB6101240.1"/>
    </source>
</evidence>
<sequence length="93" mass="9936">MLRNLRERRGKLPHNGQALGNKVAKEFGSRSDSTNWTSRGQRLRASPPSRHARIAVVRQARCACGDGLDVSEDVVDGGKSDGGGIVGRPKAGE</sequence>
<proteinExistence type="predicted"/>
<dbReference type="Proteomes" id="UP000571554">
    <property type="component" value="Unassembled WGS sequence"/>
</dbReference>
<protein>
    <submittedName>
        <fullName evidence="2">Uncharacterized protein</fullName>
    </submittedName>
</protein>
<gene>
    <name evidence="2" type="ORF">F4827_001066</name>
</gene>
<evidence type="ECO:0000313" key="3">
    <source>
        <dbReference type="Proteomes" id="UP000571554"/>
    </source>
</evidence>
<accession>A0A7W9TVR6</accession>
<dbReference type="EMBL" id="JACHBW010000002">
    <property type="protein sequence ID" value="MBB6101240.1"/>
    <property type="molecule type" value="Genomic_DNA"/>
</dbReference>
<feature type="region of interest" description="Disordered" evidence="1">
    <location>
        <begin position="1"/>
        <end position="51"/>
    </location>
</feature>
<reference evidence="2 3" key="1">
    <citation type="submission" date="2020-08" db="EMBL/GenBank/DDBJ databases">
        <title>Above-ground endophytic microbial communities from plants in different locations in the United States.</title>
        <authorList>
            <person name="Frank C."/>
        </authorList>
    </citation>
    <scope>NUCLEOTIDE SEQUENCE [LARGE SCALE GENOMIC DNA]</scope>
    <source>
        <strain evidence="2 3">WP4_2_2</strain>
    </source>
</reference>
<evidence type="ECO:0000256" key="1">
    <source>
        <dbReference type="SAM" id="MobiDB-lite"/>
    </source>
</evidence>
<keyword evidence="3" id="KW-1185">Reference proteome</keyword>
<dbReference type="RefSeq" id="WP_183722491.1">
    <property type="nucleotide sequence ID" value="NZ_JACHBW010000002.1"/>
</dbReference>
<dbReference type="AlphaFoldDB" id="A0A7W9TVR6"/>
<feature type="region of interest" description="Disordered" evidence="1">
    <location>
        <begin position="74"/>
        <end position="93"/>
    </location>
</feature>
<name>A0A7W9TVR6_9BURK</name>
<feature type="compositionally biased region" description="Polar residues" evidence="1">
    <location>
        <begin position="30"/>
        <end position="40"/>
    </location>
</feature>